<feature type="transmembrane region" description="Helical" evidence="1">
    <location>
        <begin position="253"/>
        <end position="271"/>
    </location>
</feature>
<keyword evidence="1" id="KW-0472">Membrane</keyword>
<keyword evidence="1" id="KW-1133">Transmembrane helix</keyword>
<feature type="transmembrane region" description="Helical" evidence="1">
    <location>
        <begin position="205"/>
        <end position="228"/>
    </location>
</feature>
<dbReference type="Proteomes" id="UP000051952">
    <property type="component" value="Unassembled WGS sequence"/>
</dbReference>
<feature type="transmembrane region" description="Helical" evidence="1">
    <location>
        <begin position="52"/>
        <end position="70"/>
    </location>
</feature>
<dbReference type="EMBL" id="CYKH01000144">
    <property type="protein sequence ID" value="CUE73135.1"/>
    <property type="molecule type" value="Genomic_DNA"/>
</dbReference>
<dbReference type="VEuPathDB" id="TriTrypDB:BSAL_54860"/>
<protein>
    <submittedName>
        <fullName evidence="2">Membrane-associated protein, putative</fullName>
    </submittedName>
</protein>
<name>A0A0S4IQH4_BODSA</name>
<gene>
    <name evidence="2" type="ORF">BSAL_54860</name>
</gene>
<organism evidence="2 3">
    <name type="scientific">Bodo saltans</name>
    <name type="common">Flagellated protozoan</name>
    <dbReference type="NCBI Taxonomy" id="75058"/>
    <lineage>
        <taxon>Eukaryota</taxon>
        <taxon>Discoba</taxon>
        <taxon>Euglenozoa</taxon>
        <taxon>Kinetoplastea</taxon>
        <taxon>Metakinetoplastina</taxon>
        <taxon>Eubodonida</taxon>
        <taxon>Bodonidae</taxon>
        <taxon>Bodo</taxon>
    </lineage>
</organism>
<evidence type="ECO:0000313" key="2">
    <source>
        <dbReference type="EMBL" id="CUE73135.1"/>
    </source>
</evidence>
<feature type="transmembrane region" description="Helical" evidence="1">
    <location>
        <begin position="401"/>
        <end position="420"/>
    </location>
</feature>
<sequence>MFEGAAADRSIGPKLGRASTRAWTLWLPTLFQFVALVLALICVAANEVTPAAHNTLVVMALACIVVAAALPNSVSLLCRREGVVSFNDAAGVGQDAELSVATSPSKRIGLMANSWIDLLVVPVGIAASPHILGGLGSSSNSISIAAEIMLLHPSSAFAIGTFWIVVGLGGVVLGLVGYCGWVLYRETSNPYYAYDEEAPQPGSMPPTLLTAFFTLILSAAMFEASWVLPCQLEAVEGSDAGGVALLQCRSRSHLTYVMVGLFCLCVVLIPLHRFSVMRLRNLSPDGWIANTQRDRHVTVRPLFLHLVFVSRVVKVCLVPACSMLTQPSSPWLVGSVLAAPVALDLAVCLMCFCSSSPVVSTGALLKPVRRIYQYVLLLDVGLVVIVSCRDSVVASDASLELAWWILYSACVALPFTMTVWREKCASIRSCGHSWIVNDNTDDDTIFEGEVRPVF</sequence>
<feature type="transmembrane region" description="Helical" evidence="1">
    <location>
        <begin position="156"/>
        <end position="184"/>
    </location>
</feature>
<reference evidence="3" key="1">
    <citation type="submission" date="2015-09" db="EMBL/GenBank/DDBJ databases">
        <authorList>
            <consortium name="Pathogen Informatics"/>
        </authorList>
    </citation>
    <scope>NUCLEOTIDE SEQUENCE [LARGE SCALE GENOMIC DNA]</scope>
    <source>
        <strain evidence="3">Lake Konstanz</strain>
    </source>
</reference>
<keyword evidence="3" id="KW-1185">Reference proteome</keyword>
<feature type="transmembrane region" description="Helical" evidence="1">
    <location>
        <begin position="374"/>
        <end position="395"/>
    </location>
</feature>
<dbReference type="AlphaFoldDB" id="A0A0S4IQH4"/>
<evidence type="ECO:0000313" key="3">
    <source>
        <dbReference type="Proteomes" id="UP000051952"/>
    </source>
</evidence>
<accession>A0A0S4IQH4</accession>
<evidence type="ECO:0000256" key="1">
    <source>
        <dbReference type="SAM" id="Phobius"/>
    </source>
</evidence>
<proteinExistence type="predicted"/>
<keyword evidence="1" id="KW-0812">Transmembrane</keyword>
<feature type="transmembrane region" description="Helical" evidence="1">
    <location>
        <begin position="23"/>
        <end position="46"/>
    </location>
</feature>
<feature type="transmembrane region" description="Helical" evidence="1">
    <location>
        <begin position="331"/>
        <end position="353"/>
    </location>
</feature>